<protein>
    <recommendedName>
        <fullName evidence="3">LamG domain-containing protein</fullName>
    </recommendedName>
</protein>
<evidence type="ECO:0008006" key="3">
    <source>
        <dbReference type="Google" id="ProtNLM"/>
    </source>
</evidence>
<dbReference type="Pfam" id="PF13385">
    <property type="entry name" value="Laminin_G_3"/>
    <property type="match status" value="1"/>
</dbReference>
<dbReference type="Proteomes" id="UP000203794">
    <property type="component" value="Segment"/>
</dbReference>
<evidence type="ECO:0000313" key="2">
    <source>
        <dbReference type="Proteomes" id="UP000203794"/>
    </source>
</evidence>
<dbReference type="EMBL" id="AP014693">
    <property type="protein sequence ID" value="BAQ02621.1"/>
    <property type="molecule type" value="Genomic_DNA"/>
</dbReference>
<dbReference type="KEGG" id="vg:26639534"/>
<organism evidence="1 2">
    <name type="scientific">Ralstonia phage RSL2</name>
    <dbReference type="NCBI Taxonomy" id="1585840"/>
    <lineage>
        <taxon>Viruses</taxon>
        <taxon>Duplodnaviria</taxon>
        <taxon>Heunggongvirae</taxon>
        <taxon>Uroviricota</taxon>
        <taxon>Caudoviricetes</taxon>
        <taxon>Chimalliviridae</taxon>
        <taxon>Chiangmaivirus</taxon>
        <taxon>Chiangmaivirus RSL2</taxon>
    </lineage>
</organism>
<dbReference type="OrthoDB" id="40171at10239"/>
<dbReference type="InterPro" id="IPR013320">
    <property type="entry name" value="ConA-like_dom_sf"/>
</dbReference>
<evidence type="ECO:0000313" key="1">
    <source>
        <dbReference type="EMBL" id="BAQ02621.1"/>
    </source>
</evidence>
<name>A0A0A8JB78_9CAUD</name>
<dbReference type="Gene3D" id="2.60.120.200">
    <property type="match status" value="1"/>
</dbReference>
<dbReference type="SUPFAM" id="SSF49899">
    <property type="entry name" value="Concanavalin A-like lectins/glucanases"/>
    <property type="match status" value="1"/>
</dbReference>
<dbReference type="GeneID" id="26639534"/>
<sequence>MGTSTGSSLYANFHVYGGANLWFGIGTSQIGPNILNLTQTDGTVPAAAWFHMALSRAGNTYRIFLNGIQKASGTETTKTNLIFPGGVQAIGCMYQGNLTACYGPINGHFDKTILTIGTAKYTSNFTPS</sequence>
<reference evidence="1 2" key="1">
    <citation type="submission" date="2014-12" db="EMBL/GenBank/DDBJ databases">
        <title>Genome analysis of a novel jumbo phage RSL2 infecting the phytopathogen Ralstonia solanacearum.</title>
        <authorList>
            <person name="Kawasaki T."/>
            <person name="Fujie M."/>
            <person name="Chatchawankanphanich O."/>
            <person name="Ogata H."/>
            <person name="Yamada T."/>
        </authorList>
    </citation>
    <scope>NUCLEOTIDE SEQUENCE [LARGE SCALE GENOMIC DNA]</scope>
    <source>
        <strain evidence="1 2">RSL2</strain>
    </source>
</reference>
<keyword evidence="2" id="KW-1185">Reference proteome</keyword>
<accession>A0A0A8JB78</accession>
<proteinExistence type="predicted"/>
<dbReference type="RefSeq" id="YP_009212942.1">
    <property type="nucleotide sequence ID" value="NC_028950.1"/>
</dbReference>